<dbReference type="InterPro" id="IPR001124">
    <property type="entry name" value="Lipid-bd_serum_glycop_C"/>
</dbReference>
<dbReference type="InterPro" id="IPR017942">
    <property type="entry name" value="Lipid-bd_serum_glycop_N"/>
</dbReference>
<comment type="subunit">
    <text evidence="4">Monomer. Homodimer; disulfide-linked.</text>
</comment>
<dbReference type="SUPFAM" id="SSF55394">
    <property type="entry name" value="Bactericidal permeability-increasing protein, BPI"/>
    <property type="match status" value="2"/>
</dbReference>
<feature type="signal peptide" evidence="5">
    <location>
        <begin position="1"/>
        <end position="17"/>
    </location>
</feature>
<dbReference type="Gene3D" id="3.15.20.10">
    <property type="entry name" value="Bactericidal permeability-increasing protein, domain 2"/>
    <property type="match status" value="1"/>
</dbReference>
<sequence>MLPSLLISLIFATLTGGENPAIQVILNNKGLQYGKNVGAGWIQDNLKRVTLPDISGKISIGFLGSVGYTLTGVSVKQCDFPEPSVQFQEDISGFKSSISGLSVALTGGWRTHYGLIHDGGSFDLAVFDVDVTSTAKLGEDADGHLSISSVNCSADVGDIKMRFRGGLPLMLILTAGFVYSSYSIQFHTVSFPVDPFLGIDLSLTNLPSVDASSLTLGLKGDFYQIKSHAGPPFKAGPFTLPKQPGFMMSVGFSEFTLNSASYVYFSAGLFSRLVNDSVIPPSSPFHLNTSSFGPYIPQLPKLFPDLLMSLQVYAREMPVFSLQPGLIRLGLLGSIKAFAIQPNATLTPLFKLNVDSKFSGKTWISDGLLKGSVEMDNLTLTLVSSEVGPFQVSKLAHGFDIPRMKHAQLVNTVLKVEEVCIHLSESLSLCLPLSVLHIYLMLFCFFFF</sequence>
<dbReference type="Ensembl" id="ENSMMDT00005013523.1">
    <property type="protein sequence ID" value="ENSMMDP00005013147.1"/>
    <property type="gene ID" value="ENSMMDG00005006864.1"/>
</dbReference>
<organism evidence="8 9">
    <name type="scientific">Myripristis murdjan</name>
    <name type="common">pinecone soldierfish</name>
    <dbReference type="NCBI Taxonomy" id="586833"/>
    <lineage>
        <taxon>Eukaryota</taxon>
        <taxon>Metazoa</taxon>
        <taxon>Chordata</taxon>
        <taxon>Craniata</taxon>
        <taxon>Vertebrata</taxon>
        <taxon>Euteleostomi</taxon>
        <taxon>Actinopterygii</taxon>
        <taxon>Neopterygii</taxon>
        <taxon>Teleostei</taxon>
        <taxon>Neoteleostei</taxon>
        <taxon>Acanthomorphata</taxon>
        <taxon>Holocentriformes</taxon>
        <taxon>Holocentridae</taxon>
        <taxon>Myripristis</taxon>
    </lineage>
</organism>
<dbReference type="InterPro" id="IPR017943">
    <property type="entry name" value="Bactericidal_perm-incr_a/b_dom"/>
</dbReference>
<keyword evidence="4" id="KW-0391">Immunity</keyword>
<evidence type="ECO:0000256" key="2">
    <source>
        <dbReference type="ARBA" id="ARBA00023157"/>
    </source>
</evidence>
<comment type="domain">
    <text evidence="4">The N- and C-terminal barrels adopt an identical fold despite having only 13% of conserved residues.</text>
</comment>
<dbReference type="Pfam" id="PF01273">
    <property type="entry name" value="LBP_BPI_CETP"/>
    <property type="match status" value="1"/>
</dbReference>
<evidence type="ECO:0000256" key="1">
    <source>
        <dbReference type="ARBA" id="ARBA00007292"/>
    </source>
</evidence>
<feature type="domain" description="Lipid-binding serum glycoprotein N-terminal" evidence="6">
    <location>
        <begin position="26"/>
        <end position="227"/>
    </location>
</feature>
<keyword evidence="4" id="KW-0044">Antibiotic</keyword>
<reference evidence="8" key="3">
    <citation type="submission" date="2025-09" db="UniProtKB">
        <authorList>
            <consortium name="Ensembl"/>
        </authorList>
    </citation>
    <scope>IDENTIFICATION</scope>
</reference>
<dbReference type="GO" id="GO:0050829">
    <property type="term" value="P:defense response to Gram-negative bacterium"/>
    <property type="evidence" value="ECO:0007669"/>
    <property type="project" value="UniProtKB-UniRule"/>
</dbReference>
<keyword evidence="9" id="KW-1185">Reference proteome</keyword>
<dbReference type="SMART" id="SM00328">
    <property type="entry name" value="BPI1"/>
    <property type="match status" value="1"/>
</dbReference>
<keyword evidence="4" id="KW-0929">Antimicrobial</keyword>
<dbReference type="FunFam" id="3.15.10.10:FF:000001">
    <property type="entry name" value="phospholipid transfer protein-like"/>
    <property type="match status" value="1"/>
</dbReference>
<reference evidence="8" key="1">
    <citation type="submission" date="2019-06" db="EMBL/GenBank/DDBJ databases">
        <authorList>
            <consortium name="Wellcome Sanger Institute Data Sharing"/>
        </authorList>
    </citation>
    <scope>NUCLEOTIDE SEQUENCE [LARGE SCALE GENOMIC DNA]</scope>
</reference>
<proteinExistence type="inferred from homology"/>
<reference evidence="8" key="2">
    <citation type="submission" date="2025-08" db="UniProtKB">
        <authorList>
            <consortium name="Ensembl"/>
        </authorList>
    </citation>
    <scope>IDENTIFICATION</scope>
</reference>
<dbReference type="SMART" id="SM00329">
    <property type="entry name" value="BPI2"/>
    <property type="match status" value="1"/>
</dbReference>
<evidence type="ECO:0000256" key="4">
    <source>
        <dbReference type="RuleBase" id="RU369039"/>
    </source>
</evidence>
<dbReference type="Pfam" id="PF02886">
    <property type="entry name" value="LBP_BPI_CETP_C"/>
    <property type="match status" value="1"/>
</dbReference>
<comment type="similarity">
    <text evidence="1">Belongs to the BPI/LBP/Plunc superfamily. BPI/LBP family.</text>
</comment>
<dbReference type="GeneTree" id="ENSGT01150000286994"/>
<feature type="chain" id="PRO_5025342008" description="Bactericidal permeability-increasing protein" evidence="5">
    <location>
        <begin position="18"/>
        <end position="448"/>
    </location>
</feature>
<evidence type="ECO:0000259" key="7">
    <source>
        <dbReference type="SMART" id="SM00329"/>
    </source>
</evidence>
<dbReference type="PANTHER" id="PTHR10504">
    <property type="entry name" value="BACTERICIDAL PERMEABILITY-INCREASING BPI PROTEIN-RELATED"/>
    <property type="match status" value="1"/>
</dbReference>
<name>A0A667XDB3_9TELE</name>
<evidence type="ECO:0000313" key="9">
    <source>
        <dbReference type="Proteomes" id="UP000472263"/>
    </source>
</evidence>
<keyword evidence="2 4" id="KW-1015">Disulfide bond</keyword>
<evidence type="ECO:0000313" key="8">
    <source>
        <dbReference type="Ensembl" id="ENSMMDP00005013147.1"/>
    </source>
</evidence>
<dbReference type="AlphaFoldDB" id="A0A667XDB3"/>
<gene>
    <name evidence="8" type="primary">bpifcl</name>
</gene>
<dbReference type="PANTHER" id="PTHR10504:SF132">
    <property type="entry name" value="BACTERICIDAL PERMEABILITY-INCREASING PROTEIN"/>
    <property type="match status" value="1"/>
</dbReference>
<comment type="function">
    <text evidence="4">The cytotoxic action of BPI is limited to many species of Gram-negative bacteria; this specificity may be explained by a strong affinity of the very basic N-terminal half for the negatively charged lipopolysaccharides that are unique to the Gram-negative bacterial outer envelope.</text>
</comment>
<dbReference type="GO" id="GO:0008289">
    <property type="term" value="F:lipid binding"/>
    <property type="evidence" value="ECO:0007669"/>
    <property type="project" value="InterPro"/>
</dbReference>
<dbReference type="GO" id="GO:0005615">
    <property type="term" value="C:extracellular space"/>
    <property type="evidence" value="ECO:0007669"/>
    <property type="project" value="UniProtKB-UniRule"/>
</dbReference>
<feature type="domain" description="Lipid-binding serum glycoprotein C-terminal" evidence="7">
    <location>
        <begin position="242"/>
        <end position="425"/>
    </location>
</feature>
<keyword evidence="4" id="KW-0399">Innate immunity</keyword>
<keyword evidence="3 4" id="KW-0325">Glycoprotein</keyword>
<evidence type="ECO:0000256" key="5">
    <source>
        <dbReference type="SAM" id="SignalP"/>
    </source>
</evidence>
<dbReference type="InterPro" id="IPR032942">
    <property type="entry name" value="BPI/LBP/Plunc"/>
</dbReference>
<dbReference type="Gene3D" id="3.15.10.10">
    <property type="entry name" value="Bactericidal permeability-increasing protein, domain 1"/>
    <property type="match status" value="1"/>
</dbReference>
<evidence type="ECO:0000259" key="6">
    <source>
        <dbReference type="SMART" id="SM00328"/>
    </source>
</evidence>
<keyword evidence="4 5" id="KW-0732">Signal</keyword>
<evidence type="ECO:0000256" key="3">
    <source>
        <dbReference type="ARBA" id="ARBA00023180"/>
    </source>
</evidence>
<protein>
    <recommendedName>
        <fullName evidence="4">Bactericidal permeability-increasing protein</fullName>
        <shortName evidence="4">BPI</shortName>
    </recommendedName>
</protein>
<comment type="subcellular location">
    <subcellularLocation>
        <location evidence="4">Secreted</location>
    </subcellularLocation>
</comment>
<dbReference type="Proteomes" id="UP000472263">
    <property type="component" value="Chromosome 7"/>
</dbReference>
<accession>A0A667XDB3</accession>
<dbReference type="GO" id="GO:0045087">
    <property type="term" value="P:innate immune response"/>
    <property type="evidence" value="ECO:0007669"/>
    <property type="project" value="UniProtKB-UniRule"/>
</dbReference>
<keyword evidence="4" id="KW-0964">Secreted</keyword>
<comment type="domain">
    <text evidence="4">The N-terminal region may be exposed to the interior of the granule, whereas the C-terminal portion may be embedded in the membrane. During phagocytosis and degranulation, proteases may be released and activated and cleave BPI at the junction of the N- and C-terminal portions of the molecule, providing controlled release of the N-terminal antibacterial fragment when bacteria are ingested.</text>
</comment>